<proteinExistence type="predicted"/>
<protein>
    <submittedName>
        <fullName evidence="1">Uncharacterized protein</fullName>
    </submittedName>
</protein>
<organism evidence="1 2">
    <name type="scientific">Vigna angularis var. angularis</name>
    <dbReference type="NCBI Taxonomy" id="157739"/>
    <lineage>
        <taxon>Eukaryota</taxon>
        <taxon>Viridiplantae</taxon>
        <taxon>Streptophyta</taxon>
        <taxon>Embryophyta</taxon>
        <taxon>Tracheophyta</taxon>
        <taxon>Spermatophyta</taxon>
        <taxon>Magnoliopsida</taxon>
        <taxon>eudicotyledons</taxon>
        <taxon>Gunneridae</taxon>
        <taxon>Pentapetalae</taxon>
        <taxon>rosids</taxon>
        <taxon>fabids</taxon>
        <taxon>Fabales</taxon>
        <taxon>Fabaceae</taxon>
        <taxon>Papilionoideae</taxon>
        <taxon>50 kb inversion clade</taxon>
        <taxon>NPAAA clade</taxon>
        <taxon>indigoferoid/millettioid clade</taxon>
        <taxon>Phaseoleae</taxon>
        <taxon>Vigna</taxon>
    </lineage>
</organism>
<sequence>MLNAREPHLQSATYRVLSTSQGNPKNSLIVMLGSNCKVWEFRPIFQVRTLVWTVRFNGSSTTVARFCGM</sequence>
<name>A0A0S3RV86_PHAAN</name>
<keyword evidence="2" id="KW-1185">Reference proteome</keyword>
<evidence type="ECO:0000313" key="1">
    <source>
        <dbReference type="EMBL" id="BAT84413.1"/>
    </source>
</evidence>
<dbReference type="EMBL" id="AP015037">
    <property type="protein sequence ID" value="BAT84413.1"/>
    <property type="molecule type" value="Genomic_DNA"/>
</dbReference>
<accession>A0A0S3RV86</accession>
<dbReference type="Proteomes" id="UP000291084">
    <property type="component" value="Chromosome 4"/>
</dbReference>
<feature type="non-terminal residue" evidence="1">
    <location>
        <position position="69"/>
    </location>
</feature>
<dbReference type="AlphaFoldDB" id="A0A0S3RV86"/>
<evidence type="ECO:0000313" key="2">
    <source>
        <dbReference type="Proteomes" id="UP000291084"/>
    </source>
</evidence>
<reference evidence="1 2" key="1">
    <citation type="journal article" date="2015" name="Sci. Rep.">
        <title>The power of single molecule real-time sequencing technology in the de novo assembly of a eukaryotic genome.</title>
        <authorList>
            <person name="Sakai H."/>
            <person name="Naito K."/>
            <person name="Ogiso-Tanaka E."/>
            <person name="Takahashi Y."/>
            <person name="Iseki K."/>
            <person name="Muto C."/>
            <person name="Satou K."/>
            <person name="Teruya K."/>
            <person name="Shiroma A."/>
            <person name="Shimoji M."/>
            <person name="Hirano T."/>
            <person name="Itoh T."/>
            <person name="Kaga A."/>
            <person name="Tomooka N."/>
        </authorList>
    </citation>
    <scope>NUCLEOTIDE SEQUENCE [LARGE SCALE GENOMIC DNA]</scope>
    <source>
        <strain evidence="2">cv. Shumari</strain>
    </source>
</reference>
<gene>
    <name evidence="1" type="primary">Vigan.04G177400</name>
    <name evidence="1" type="ORF">VIGAN_04177400</name>
</gene>